<dbReference type="Pfam" id="PF12833">
    <property type="entry name" value="HTH_18"/>
    <property type="match status" value="1"/>
</dbReference>
<evidence type="ECO:0000259" key="5">
    <source>
        <dbReference type="PROSITE" id="PS01124"/>
    </source>
</evidence>
<evidence type="ECO:0000256" key="1">
    <source>
        <dbReference type="ARBA" id="ARBA00023015"/>
    </source>
</evidence>
<dbReference type="EMBL" id="JAATOP010000011">
    <property type="protein sequence ID" value="NIY73530.1"/>
    <property type="molecule type" value="Genomic_DNA"/>
</dbReference>
<dbReference type="InterPro" id="IPR018060">
    <property type="entry name" value="HTH_AraC"/>
</dbReference>
<dbReference type="Proteomes" id="UP000709466">
    <property type="component" value="Unassembled WGS sequence"/>
</dbReference>
<dbReference type="InterPro" id="IPR020449">
    <property type="entry name" value="Tscrpt_reg_AraC-type_HTH"/>
</dbReference>
<evidence type="ECO:0000256" key="4">
    <source>
        <dbReference type="ARBA" id="ARBA00023163"/>
    </source>
</evidence>
<dbReference type="InterPro" id="IPR018062">
    <property type="entry name" value="HTH_AraC-typ_CS"/>
</dbReference>
<dbReference type="SUPFAM" id="SSF51215">
    <property type="entry name" value="Regulatory protein AraC"/>
    <property type="match status" value="1"/>
</dbReference>
<organism evidence="6 7">
    <name type="scientific">Marivivens donghaensis</name>
    <dbReference type="NCBI Taxonomy" id="1699413"/>
    <lineage>
        <taxon>Bacteria</taxon>
        <taxon>Pseudomonadati</taxon>
        <taxon>Pseudomonadota</taxon>
        <taxon>Alphaproteobacteria</taxon>
        <taxon>Rhodobacterales</taxon>
        <taxon>Paracoccaceae</taxon>
        <taxon>Marivivens group</taxon>
        <taxon>Marivivens</taxon>
    </lineage>
</organism>
<dbReference type="PANTHER" id="PTHR46796">
    <property type="entry name" value="HTH-TYPE TRANSCRIPTIONAL ACTIVATOR RHAS-RELATED"/>
    <property type="match status" value="1"/>
</dbReference>
<dbReference type="PROSITE" id="PS01124">
    <property type="entry name" value="HTH_ARAC_FAMILY_2"/>
    <property type="match status" value="1"/>
</dbReference>
<name>A0ABX0W0K0_9RHOB</name>
<dbReference type="InterPro" id="IPR014710">
    <property type="entry name" value="RmlC-like_jellyroll"/>
</dbReference>
<comment type="caution">
    <text evidence="6">The sequence shown here is derived from an EMBL/GenBank/DDBJ whole genome shotgun (WGS) entry which is preliminary data.</text>
</comment>
<dbReference type="InterPro" id="IPR009057">
    <property type="entry name" value="Homeodomain-like_sf"/>
</dbReference>
<proteinExistence type="predicted"/>
<dbReference type="RefSeq" id="WP_167638917.1">
    <property type="nucleotide sequence ID" value="NZ_JAATOP010000011.1"/>
</dbReference>
<keyword evidence="7" id="KW-1185">Reference proteome</keyword>
<reference evidence="6 7" key="1">
    <citation type="submission" date="2020-03" db="EMBL/GenBank/DDBJ databases">
        <title>Bacterial isolates of synthetic phycosphere.</title>
        <authorList>
            <person name="Fu H."/>
            <person name="Moran M.A."/>
        </authorList>
    </citation>
    <scope>NUCLEOTIDE SEQUENCE [LARGE SCALE GENOMIC DNA]</scope>
    <source>
        <strain evidence="6 7">HF1</strain>
    </source>
</reference>
<dbReference type="PRINTS" id="PR00032">
    <property type="entry name" value="HTHARAC"/>
</dbReference>
<keyword evidence="3" id="KW-0010">Activator</keyword>
<keyword evidence="4" id="KW-0804">Transcription</keyword>
<dbReference type="Pfam" id="PF02311">
    <property type="entry name" value="AraC_binding"/>
    <property type="match status" value="1"/>
</dbReference>
<dbReference type="InterPro" id="IPR037923">
    <property type="entry name" value="HTH-like"/>
</dbReference>
<accession>A0ABX0W0K0</accession>
<protein>
    <submittedName>
        <fullName evidence="6">AraC family transcriptional regulator</fullName>
    </submittedName>
</protein>
<dbReference type="Gene3D" id="1.10.10.60">
    <property type="entry name" value="Homeodomain-like"/>
    <property type="match status" value="2"/>
</dbReference>
<dbReference type="PROSITE" id="PS00041">
    <property type="entry name" value="HTH_ARAC_FAMILY_1"/>
    <property type="match status" value="1"/>
</dbReference>
<sequence>MGLFDLPEIPVVTLEAEMGPYNSFHISRPLVKSSPPALPHKHEFYEVFWIATGCCIHFINNHRIDLSAGELVFIRPDDVHAFQNREKTPCRMINVAFSSQTADHLLERYGAEFQGRYFWSNAEMPVSVSLNQQGLDELARLEAALDQGARSLARIEGFLLNLTTGLLPTENNVPSATPQWLARACEGMRDPDALREGVPLMIKRTGRSHEHVSRTFKRVFGQTPSSWVNGLRMELAARMLVSEDWQIPEVALACGIEDLSHFYRLFRQTYGVSPMKYRKREKVDLVHPLRSQKRA</sequence>
<feature type="domain" description="HTH araC/xylS-type" evidence="5">
    <location>
        <begin position="201"/>
        <end position="280"/>
    </location>
</feature>
<dbReference type="InterPro" id="IPR003313">
    <property type="entry name" value="AraC-bd"/>
</dbReference>
<evidence type="ECO:0000313" key="7">
    <source>
        <dbReference type="Proteomes" id="UP000709466"/>
    </source>
</evidence>
<keyword evidence="1" id="KW-0805">Transcription regulation</keyword>
<dbReference type="Gene3D" id="2.60.120.10">
    <property type="entry name" value="Jelly Rolls"/>
    <property type="match status" value="1"/>
</dbReference>
<keyword evidence="2" id="KW-0238">DNA-binding</keyword>
<evidence type="ECO:0000256" key="2">
    <source>
        <dbReference type="ARBA" id="ARBA00023125"/>
    </source>
</evidence>
<evidence type="ECO:0000256" key="3">
    <source>
        <dbReference type="ARBA" id="ARBA00023159"/>
    </source>
</evidence>
<evidence type="ECO:0000313" key="6">
    <source>
        <dbReference type="EMBL" id="NIY73530.1"/>
    </source>
</evidence>
<dbReference type="SUPFAM" id="SSF46689">
    <property type="entry name" value="Homeodomain-like"/>
    <property type="match status" value="1"/>
</dbReference>
<dbReference type="InterPro" id="IPR050204">
    <property type="entry name" value="AraC_XylS_family_regulators"/>
</dbReference>
<gene>
    <name evidence="6" type="ORF">HCZ30_13945</name>
</gene>
<dbReference type="SMART" id="SM00342">
    <property type="entry name" value="HTH_ARAC"/>
    <property type="match status" value="1"/>
</dbReference>